<evidence type="ECO:0008006" key="3">
    <source>
        <dbReference type="Google" id="ProtNLM"/>
    </source>
</evidence>
<keyword evidence="2" id="KW-1185">Reference proteome</keyword>
<sequence length="309" mass="36152">MKLLKHITCLLGVFVIASALSCKKSKKDEGTDTDKGPKPATEQKEHWLDHSMNLTLAYYDQEVAVYKDDAIDANITWPYKLMSDTWKYSKKTYGQMGDDPRLYVVLHGGAFGMIGQPVYYFDTDGDHRNIVDLSTTDWNNFIFPEPALIHETCHVVESVTNGIKGSPAFEIWGDSKWQDIFIYDVYRALGMKDKVDAWYNWYITNQVDYPRKGTYWFRDWWLPIYNKYGESAVLNRFFVELSKNFPTHTLLKWKEYDRRMNLGEFVHFWSGAAGVNLKPLATKAWGWTDECEQQFKQARIDFPNVRYTD</sequence>
<dbReference type="EMBL" id="QGHA01000001">
    <property type="protein sequence ID" value="PWK80487.1"/>
    <property type="molecule type" value="Genomic_DNA"/>
</dbReference>
<dbReference type="Proteomes" id="UP000245678">
    <property type="component" value="Unassembled WGS sequence"/>
</dbReference>
<dbReference type="AlphaFoldDB" id="A0A316HJM1"/>
<gene>
    <name evidence="1" type="ORF">LX99_00955</name>
</gene>
<organism evidence="1 2">
    <name type="scientific">Mucilaginibacter oryzae</name>
    <dbReference type="NCBI Taxonomy" id="468058"/>
    <lineage>
        <taxon>Bacteria</taxon>
        <taxon>Pseudomonadati</taxon>
        <taxon>Bacteroidota</taxon>
        <taxon>Sphingobacteriia</taxon>
        <taxon>Sphingobacteriales</taxon>
        <taxon>Sphingobacteriaceae</taxon>
        <taxon>Mucilaginibacter</taxon>
    </lineage>
</organism>
<evidence type="ECO:0000313" key="2">
    <source>
        <dbReference type="Proteomes" id="UP000245678"/>
    </source>
</evidence>
<comment type="caution">
    <text evidence="1">The sequence shown here is derived from an EMBL/GenBank/DDBJ whole genome shotgun (WGS) entry which is preliminary data.</text>
</comment>
<dbReference type="PROSITE" id="PS51257">
    <property type="entry name" value="PROKAR_LIPOPROTEIN"/>
    <property type="match status" value="1"/>
</dbReference>
<evidence type="ECO:0000313" key="1">
    <source>
        <dbReference type="EMBL" id="PWK80487.1"/>
    </source>
</evidence>
<name>A0A316HJM1_9SPHI</name>
<protein>
    <recommendedName>
        <fullName evidence="3">Lipoprotein</fullName>
    </recommendedName>
</protein>
<dbReference type="RefSeq" id="WP_109606790.1">
    <property type="nucleotide sequence ID" value="NZ_QGHA01000001.1"/>
</dbReference>
<proteinExistence type="predicted"/>
<reference evidence="1 2" key="1">
    <citation type="submission" date="2018-05" db="EMBL/GenBank/DDBJ databases">
        <title>Genomic Encyclopedia of Archaeal and Bacterial Type Strains, Phase II (KMG-II): from individual species to whole genera.</title>
        <authorList>
            <person name="Goeker M."/>
        </authorList>
    </citation>
    <scope>NUCLEOTIDE SEQUENCE [LARGE SCALE GENOMIC DNA]</scope>
    <source>
        <strain evidence="1 2">DSM 19975</strain>
    </source>
</reference>
<accession>A0A316HJM1</accession>